<evidence type="ECO:0000256" key="1">
    <source>
        <dbReference type="ARBA" id="ARBA00005695"/>
    </source>
</evidence>
<dbReference type="PIRSF" id="PIRSF002741">
    <property type="entry name" value="MppA"/>
    <property type="match status" value="1"/>
</dbReference>
<keyword evidence="2" id="KW-0732">Signal</keyword>
<dbReference type="EMBL" id="AAOE01000002">
    <property type="protein sequence ID" value="EAR10813.1"/>
    <property type="molecule type" value="Genomic_DNA"/>
</dbReference>
<dbReference type="GO" id="GO:0042938">
    <property type="term" value="P:dipeptide transport"/>
    <property type="evidence" value="ECO:0007669"/>
    <property type="project" value="TreeGrafter"/>
</dbReference>
<proteinExistence type="inferred from homology"/>
<evidence type="ECO:0000256" key="2">
    <source>
        <dbReference type="ARBA" id="ARBA00022729"/>
    </source>
</evidence>
<dbReference type="GO" id="GO:0043190">
    <property type="term" value="C:ATP-binding cassette (ABC) transporter complex"/>
    <property type="evidence" value="ECO:0007669"/>
    <property type="project" value="InterPro"/>
</dbReference>
<sequence length="532" mass="60092">MQAQAATPEQGGTLTVPIITQTFLEDFNPLNGVQADIVSGTMFEPLWVQNTMAGEINWRLAESFTYGADKKSMTITLKDDLTWSDGEVLDADDLLFSLAIGGDDIKLDHTGQWANGVIESVEKVSDRAVKINFSEVNTTIDWYMPALWVIPEHIWADIDDKINYKNPNPVGSGPITEVTTVRGNQIEICRNPHYYKADQGLPYLDCIKFRQYSDNSQIQPALMADEIDWGSNFVADIDKTYVEPSPDTHGYWYPANDLWNLYMNTREAPFDRVEFRKAVSMAIDRETIVDLATYGYATPESSVVGIGEFFGAHFNDKVNKKYADLAEYNPDEAIKLLDKAGYKDVDGDGYRENPDGTEIDFDIHIVNGWTDVVQAVQMVTEYLADVGIKANTRTLEWSVYDAALKDGTYDMSFNWSVTNGQDPIQAYLNYYHPARVGEIWHANHGMASEELGALVDEYSRIDDQDRREEILAELMTFTAENLPFVPVMSNATWFQYNTTRVDGFPSDDNPYVHPNFYNGGSKLLVFENLHAK</sequence>
<dbReference type="Gene3D" id="3.10.105.10">
    <property type="entry name" value="Dipeptide-binding Protein, Domain 3"/>
    <property type="match status" value="1"/>
</dbReference>
<dbReference type="AlphaFoldDB" id="A4BA57"/>
<accession>A4BA57</accession>
<reference evidence="4 5" key="1">
    <citation type="submission" date="2006-02" db="EMBL/GenBank/DDBJ databases">
        <authorList>
            <person name="Pinhassi J."/>
            <person name="Pedros-Alio C."/>
            <person name="Ferriera S."/>
            <person name="Johnson J."/>
            <person name="Kravitz S."/>
            <person name="Halpern A."/>
            <person name="Remington K."/>
            <person name="Beeson K."/>
            <person name="Tran B."/>
            <person name="Rogers Y.-H."/>
            <person name="Friedman R."/>
            <person name="Venter J.C."/>
        </authorList>
    </citation>
    <scope>NUCLEOTIDE SEQUENCE [LARGE SCALE GENOMIC DNA]</scope>
    <source>
        <strain evidence="4 5">MED297</strain>
    </source>
</reference>
<dbReference type="CDD" id="cd08509">
    <property type="entry name" value="PBP2_TmCBP_oligosaccharides_like"/>
    <property type="match status" value="1"/>
</dbReference>
<dbReference type="SUPFAM" id="SSF53850">
    <property type="entry name" value="Periplasmic binding protein-like II"/>
    <property type="match status" value="1"/>
</dbReference>
<dbReference type="InterPro" id="IPR000914">
    <property type="entry name" value="SBP_5_dom"/>
</dbReference>
<dbReference type="Gene3D" id="3.40.190.10">
    <property type="entry name" value="Periplasmic binding protein-like II"/>
    <property type="match status" value="1"/>
</dbReference>
<dbReference type="GO" id="GO:0030288">
    <property type="term" value="C:outer membrane-bounded periplasmic space"/>
    <property type="evidence" value="ECO:0007669"/>
    <property type="project" value="TreeGrafter"/>
</dbReference>
<dbReference type="Gene3D" id="3.90.76.10">
    <property type="entry name" value="Dipeptide-binding Protein, Domain 1"/>
    <property type="match status" value="1"/>
</dbReference>
<evidence type="ECO:0000259" key="3">
    <source>
        <dbReference type="Pfam" id="PF00496"/>
    </source>
</evidence>
<dbReference type="STRING" id="314283.MED297_09896"/>
<comment type="caution">
    <text evidence="4">The sequence shown here is derived from an EMBL/GenBank/DDBJ whole genome shotgun (WGS) entry which is preliminary data.</text>
</comment>
<gene>
    <name evidence="4" type="ORF">MED297_09896</name>
</gene>
<name>A4BA57_9GAMM</name>
<dbReference type="InterPro" id="IPR039424">
    <property type="entry name" value="SBP_5"/>
</dbReference>
<feature type="domain" description="Solute-binding protein family 5" evidence="3">
    <location>
        <begin position="59"/>
        <end position="435"/>
    </location>
</feature>
<dbReference type="InterPro" id="IPR030678">
    <property type="entry name" value="Peptide/Ni-bd"/>
</dbReference>
<dbReference type="PANTHER" id="PTHR30290:SF38">
    <property type="entry name" value="D,D-DIPEPTIDE-BINDING PERIPLASMIC PROTEIN DDPA-RELATED"/>
    <property type="match status" value="1"/>
</dbReference>
<evidence type="ECO:0000313" key="4">
    <source>
        <dbReference type="EMBL" id="EAR10813.1"/>
    </source>
</evidence>
<comment type="similarity">
    <text evidence="1">Belongs to the bacterial solute-binding protein 5 family.</text>
</comment>
<evidence type="ECO:0000313" key="5">
    <source>
        <dbReference type="Proteomes" id="UP000005953"/>
    </source>
</evidence>
<dbReference type="HOGENOM" id="CLU_017028_8_3_6"/>
<dbReference type="Proteomes" id="UP000005953">
    <property type="component" value="Unassembled WGS sequence"/>
</dbReference>
<dbReference type="GO" id="GO:1904680">
    <property type="term" value="F:peptide transmembrane transporter activity"/>
    <property type="evidence" value="ECO:0007669"/>
    <property type="project" value="TreeGrafter"/>
</dbReference>
<organism evidence="4 5">
    <name type="scientific">Reinekea blandensis MED297</name>
    <dbReference type="NCBI Taxonomy" id="314283"/>
    <lineage>
        <taxon>Bacteria</taxon>
        <taxon>Pseudomonadati</taxon>
        <taxon>Pseudomonadota</taxon>
        <taxon>Gammaproteobacteria</taxon>
        <taxon>Oceanospirillales</taxon>
        <taxon>Saccharospirillaceae</taxon>
        <taxon>Reinekea</taxon>
    </lineage>
</organism>
<dbReference type="PANTHER" id="PTHR30290">
    <property type="entry name" value="PERIPLASMIC BINDING COMPONENT OF ABC TRANSPORTER"/>
    <property type="match status" value="1"/>
</dbReference>
<dbReference type="Pfam" id="PF00496">
    <property type="entry name" value="SBP_bac_5"/>
    <property type="match status" value="1"/>
</dbReference>
<keyword evidence="5" id="KW-1185">Reference proteome</keyword>
<protein>
    <submittedName>
        <fullName evidence="4">ABC-type dipeptide transport system, periplasmic component</fullName>
    </submittedName>
</protein>